<evidence type="ECO:0000256" key="1">
    <source>
        <dbReference type="SAM" id="SignalP"/>
    </source>
</evidence>
<evidence type="ECO:0000313" key="2">
    <source>
        <dbReference type="EMBL" id="KAJ7667100.1"/>
    </source>
</evidence>
<feature type="signal peptide" evidence="1">
    <location>
        <begin position="1"/>
        <end position="17"/>
    </location>
</feature>
<name>A0AAD7CW61_MYCRO</name>
<organism evidence="2 3">
    <name type="scientific">Mycena rosella</name>
    <name type="common">Pink bonnet</name>
    <name type="synonym">Agaricus rosellus</name>
    <dbReference type="NCBI Taxonomy" id="1033263"/>
    <lineage>
        <taxon>Eukaryota</taxon>
        <taxon>Fungi</taxon>
        <taxon>Dikarya</taxon>
        <taxon>Basidiomycota</taxon>
        <taxon>Agaricomycotina</taxon>
        <taxon>Agaricomycetes</taxon>
        <taxon>Agaricomycetidae</taxon>
        <taxon>Agaricales</taxon>
        <taxon>Marasmiineae</taxon>
        <taxon>Mycenaceae</taxon>
        <taxon>Mycena</taxon>
    </lineage>
</organism>
<accession>A0AAD7CW61</accession>
<reference evidence="2" key="1">
    <citation type="submission" date="2023-03" db="EMBL/GenBank/DDBJ databases">
        <title>Massive genome expansion in bonnet fungi (Mycena s.s.) driven by repeated elements and novel gene families across ecological guilds.</title>
        <authorList>
            <consortium name="Lawrence Berkeley National Laboratory"/>
            <person name="Harder C.B."/>
            <person name="Miyauchi S."/>
            <person name="Viragh M."/>
            <person name="Kuo A."/>
            <person name="Thoen E."/>
            <person name="Andreopoulos B."/>
            <person name="Lu D."/>
            <person name="Skrede I."/>
            <person name="Drula E."/>
            <person name="Henrissat B."/>
            <person name="Morin E."/>
            <person name="Kohler A."/>
            <person name="Barry K."/>
            <person name="LaButti K."/>
            <person name="Morin E."/>
            <person name="Salamov A."/>
            <person name="Lipzen A."/>
            <person name="Mereny Z."/>
            <person name="Hegedus B."/>
            <person name="Baldrian P."/>
            <person name="Stursova M."/>
            <person name="Weitz H."/>
            <person name="Taylor A."/>
            <person name="Grigoriev I.V."/>
            <person name="Nagy L.G."/>
            <person name="Martin F."/>
            <person name="Kauserud H."/>
        </authorList>
    </citation>
    <scope>NUCLEOTIDE SEQUENCE</scope>
    <source>
        <strain evidence="2">CBHHK067</strain>
    </source>
</reference>
<sequence>MHPYCILHFLLSALASLTPIIIHTNPTASRSLASLSSRASDGFRTLSSAVQEKLGSNRAHFALHSIYPGCAVLSDVSVCAPHVCFSLAHILRAPVLSAVDIVHTAPLADFFSPVPVLSTSPTSKPLAASPTGLDNCKATITHSATVDEASEPSAIPVSSLPLSTSSDTLAAHKVVEKLTVDELPPNSRGLKAWQAFTVLLEADETAIGAVIVAAVIVIWALLFGLRGPGEVELDSDVAGKAKTPAMNANLLDLVEALNSGERVPPLVTLAQTYGIGVFPGAFKGPSAITTIPGIPRALAFADVIIQEGPLTAVTSWIPSPVLLVTAPVLALAPAPAPIPAPPFTPAASTPGPKSTAPGPANCCVLSGDASPSATAAAGPAMPSIVAANGSEPATSTSFPVAAANPATTPIQEETAAGIFGSNVKALVTSALAADRDNESPCMASIMAPAAAPMAVTTPGLLEPFPVTPEFAAGYLLVHRGDERPRMASIVPPGGEDTLESNDLAATPCPRVLSAGTYATAVFSPPGPLWPLRFGVAVVPDSAAPFSSTPRTVLRAPYPPRCSRPNRRVWRVRSKGSGGRICSCRFCSR</sequence>
<dbReference type="Proteomes" id="UP001221757">
    <property type="component" value="Unassembled WGS sequence"/>
</dbReference>
<evidence type="ECO:0000313" key="3">
    <source>
        <dbReference type="Proteomes" id="UP001221757"/>
    </source>
</evidence>
<keyword evidence="1" id="KW-0732">Signal</keyword>
<comment type="caution">
    <text evidence="2">The sequence shown here is derived from an EMBL/GenBank/DDBJ whole genome shotgun (WGS) entry which is preliminary data.</text>
</comment>
<keyword evidence="3" id="KW-1185">Reference proteome</keyword>
<feature type="chain" id="PRO_5042122968" evidence="1">
    <location>
        <begin position="18"/>
        <end position="588"/>
    </location>
</feature>
<proteinExistence type="predicted"/>
<gene>
    <name evidence="2" type="ORF">B0H17DRAFT_1089302</name>
</gene>
<dbReference type="EMBL" id="JARKIE010000206">
    <property type="protein sequence ID" value="KAJ7667100.1"/>
    <property type="molecule type" value="Genomic_DNA"/>
</dbReference>
<protein>
    <submittedName>
        <fullName evidence="2">Uncharacterized protein</fullName>
    </submittedName>
</protein>
<dbReference type="AlphaFoldDB" id="A0AAD7CW61"/>